<organism evidence="5 6">
    <name type="scientific">Aphanomyces euteiches</name>
    <dbReference type="NCBI Taxonomy" id="100861"/>
    <lineage>
        <taxon>Eukaryota</taxon>
        <taxon>Sar</taxon>
        <taxon>Stramenopiles</taxon>
        <taxon>Oomycota</taxon>
        <taxon>Saprolegniomycetes</taxon>
        <taxon>Saprolegniales</taxon>
        <taxon>Verrucalvaceae</taxon>
        <taxon>Aphanomyces</taxon>
    </lineage>
</organism>
<feature type="compositionally biased region" description="Low complexity" evidence="1">
    <location>
        <begin position="73"/>
        <end position="111"/>
    </location>
</feature>
<dbReference type="GO" id="GO:0004674">
    <property type="term" value="F:protein serine/threonine kinase activity"/>
    <property type="evidence" value="ECO:0007669"/>
    <property type="project" value="TreeGrafter"/>
</dbReference>
<feature type="compositionally biased region" description="Pro residues" evidence="1">
    <location>
        <begin position="55"/>
        <end position="72"/>
    </location>
</feature>
<evidence type="ECO:0000256" key="3">
    <source>
        <dbReference type="SAM" id="SignalP"/>
    </source>
</evidence>
<dbReference type="InterPro" id="IPR008271">
    <property type="entry name" value="Ser/Thr_kinase_AS"/>
</dbReference>
<gene>
    <name evidence="5" type="ORF">Ae201684_016233</name>
</gene>
<dbReference type="PRINTS" id="PR01217">
    <property type="entry name" value="PRICHEXTENSN"/>
</dbReference>
<dbReference type="InterPro" id="IPR051681">
    <property type="entry name" value="Ser/Thr_Kinases-Pseudokinases"/>
</dbReference>
<keyword evidence="2" id="KW-0812">Transmembrane</keyword>
<dbReference type="Proteomes" id="UP000481153">
    <property type="component" value="Unassembled WGS sequence"/>
</dbReference>
<feature type="transmembrane region" description="Helical" evidence="2">
    <location>
        <begin position="176"/>
        <end position="198"/>
    </location>
</feature>
<keyword evidence="6" id="KW-1185">Reference proteome</keyword>
<feature type="compositionally biased region" description="Low complexity" evidence="1">
    <location>
        <begin position="121"/>
        <end position="171"/>
    </location>
</feature>
<dbReference type="AlphaFoldDB" id="A0A6G0WD60"/>
<protein>
    <recommendedName>
        <fullName evidence="4">Protein kinase domain-containing protein</fullName>
    </recommendedName>
</protein>
<comment type="caution">
    <text evidence="5">The sequence shown here is derived from an EMBL/GenBank/DDBJ whole genome shotgun (WGS) entry which is preliminary data.</text>
</comment>
<dbReference type="Gene3D" id="1.10.510.10">
    <property type="entry name" value="Transferase(Phosphotransferase) domain 1"/>
    <property type="match status" value="1"/>
</dbReference>
<dbReference type="SMART" id="SM00220">
    <property type="entry name" value="S_TKc"/>
    <property type="match status" value="1"/>
</dbReference>
<dbReference type="PRINTS" id="PR00109">
    <property type="entry name" value="TYRKINASE"/>
</dbReference>
<dbReference type="InterPro" id="IPR001245">
    <property type="entry name" value="Ser-Thr/Tyr_kinase_cat_dom"/>
</dbReference>
<evidence type="ECO:0000256" key="2">
    <source>
        <dbReference type="SAM" id="Phobius"/>
    </source>
</evidence>
<dbReference type="Gene3D" id="3.30.200.20">
    <property type="entry name" value="Phosphorylase Kinase, domain 1"/>
    <property type="match status" value="1"/>
</dbReference>
<feature type="region of interest" description="Disordered" evidence="1">
    <location>
        <begin position="26"/>
        <end position="171"/>
    </location>
</feature>
<feature type="compositionally biased region" description="Low complexity" evidence="1">
    <location>
        <begin position="42"/>
        <end position="54"/>
    </location>
</feature>
<dbReference type="PROSITE" id="PS50011">
    <property type="entry name" value="PROTEIN_KINASE_DOM"/>
    <property type="match status" value="1"/>
</dbReference>
<dbReference type="PROSITE" id="PS00108">
    <property type="entry name" value="PROTEIN_KINASE_ST"/>
    <property type="match status" value="1"/>
</dbReference>
<dbReference type="EMBL" id="VJMJ01000246">
    <property type="protein sequence ID" value="KAF0725268.1"/>
    <property type="molecule type" value="Genomic_DNA"/>
</dbReference>
<keyword evidence="2" id="KW-1133">Transmembrane helix</keyword>
<feature type="domain" description="Protein kinase" evidence="4">
    <location>
        <begin position="241"/>
        <end position="469"/>
    </location>
</feature>
<feature type="signal peptide" evidence="3">
    <location>
        <begin position="1"/>
        <end position="19"/>
    </location>
</feature>
<dbReference type="VEuPathDB" id="FungiDB:AeMF1_013623"/>
<evidence type="ECO:0000259" key="4">
    <source>
        <dbReference type="PROSITE" id="PS50011"/>
    </source>
</evidence>
<proteinExistence type="predicted"/>
<dbReference type="SUPFAM" id="SSF56112">
    <property type="entry name" value="Protein kinase-like (PK-like)"/>
    <property type="match status" value="1"/>
</dbReference>
<dbReference type="GO" id="GO:0005524">
    <property type="term" value="F:ATP binding"/>
    <property type="evidence" value="ECO:0007669"/>
    <property type="project" value="InterPro"/>
</dbReference>
<name>A0A6G0WD60_9STRA</name>
<reference evidence="5 6" key="1">
    <citation type="submission" date="2019-07" db="EMBL/GenBank/DDBJ databases">
        <title>Genomics analysis of Aphanomyces spp. identifies a new class of oomycete effector associated with host adaptation.</title>
        <authorList>
            <person name="Gaulin E."/>
        </authorList>
    </citation>
    <scope>NUCLEOTIDE SEQUENCE [LARGE SCALE GENOMIC DNA]</scope>
    <source>
        <strain evidence="5 6">ATCC 201684</strain>
    </source>
</reference>
<evidence type="ECO:0000313" key="6">
    <source>
        <dbReference type="Proteomes" id="UP000481153"/>
    </source>
</evidence>
<evidence type="ECO:0000313" key="5">
    <source>
        <dbReference type="EMBL" id="KAF0725268.1"/>
    </source>
</evidence>
<dbReference type="PANTHER" id="PTHR44329">
    <property type="entry name" value="SERINE/THREONINE-PROTEIN KINASE TNNI3K-RELATED"/>
    <property type="match status" value="1"/>
</dbReference>
<accession>A0A6G0WD60</accession>
<sequence length="469" mass="50044">MSSLLLSYVFLVFDVQAQGVTLPVAPTTAAPTTTPIPPTTVVPPTTEPTQATTSAPPPTPPSVTPTSVPPTPSTSVQTPSTSAPTTTLSTTNIPKQSPSTTTTATPLPSSSDTAVPTTQATEPLSTPSTSESPSLTPQPQISETNITNSTTAPATTNATLPPSSTPSSSLLSSGEIAGIIAGVAIFMSFLLYCAIMTWRRRRRQNGMESTLSALASTTSGIKEDTLDWGELEHFRVPLDEIELTKSIAAGGFGDVWLGRFRGQVVAVKTCQKSSRKQLQDFIHELVLTGSFQCDEIVTLLGAAWLRPMDLQAVLEYMNLGDVKTMLDNSASSPSLWPFHAKLECALSVAKALVYLKANHVIHRDLKSRNILLDSAKGTKLADFGISRHDTSSETMTAGVGTYRWMAPEVLTFKQYSTSVDVFSFGVVLSELDTHELPYANLRHEVSHGHGGRGEILSDSAIMHLFGSKN</sequence>
<feature type="chain" id="PRO_5026303279" description="Protein kinase domain-containing protein" evidence="3">
    <location>
        <begin position="20"/>
        <end position="469"/>
    </location>
</feature>
<keyword evidence="2" id="KW-0472">Membrane</keyword>
<keyword evidence="3" id="KW-0732">Signal</keyword>
<dbReference type="InterPro" id="IPR000719">
    <property type="entry name" value="Prot_kinase_dom"/>
</dbReference>
<dbReference type="InterPro" id="IPR011009">
    <property type="entry name" value="Kinase-like_dom_sf"/>
</dbReference>
<dbReference type="Pfam" id="PF07714">
    <property type="entry name" value="PK_Tyr_Ser-Thr"/>
    <property type="match status" value="1"/>
</dbReference>
<dbReference type="PANTHER" id="PTHR44329:SF214">
    <property type="entry name" value="PROTEIN KINASE DOMAIN-CONTAINING PROTEIN"/>
    <property type="match status" value="1"/>
</dbReference>
<evidence type="ECO:0000256" key="1">
    <source>
        <dbReference type="SAM" id="MobiDB-lite"/>
    </source>
</evidence>